<accession>A0AAQ3XIP9</accession>
<protein>
    <submittedName>
        <fullName evidence="2">Uncharacterized protein</fullName>
    </submittedName>
</protein>
<dbReference type="Proteomes" id="UP001341281">
    <property type="component" value="Chromosome 10"/>
</dbReference>
<proteinExistence type="predicted"/>
<feature type="compositionally biased region" description="Low complexity" evidence="1">
    <location>
        <begin position="69"/>
        <end position="84"/>
    </location>
</feature>
<evidence type="ECO:0000313" key="2">
    <source>
        <dbReference type="EMBL" id="WVZ98082.1"/>
    </source>
</evidence>
<feature type="compositionally biased region" description="Low complexity" evidence="1">
    <location>
        <begin position="196"/>
        <end position="218"/>
    </location>
</feature>
<sequence length="218" mass="23166">MAQLIVKLHEDHRMRTQLELSAALKVRQKRTGGKKKKKAKRRCLPLLLDPLTWYRRTFGPGRPPPCAPSPSVRPSSAPPLAARLPAPPPRPAGPGPGPGRTPPSVPSRLSLHLRDSAAGGRPPGALSPGADSTGSQGHRLSYLGGETEQKKQAAADVLFHYSQFVMVCIGEDIRPTDLRLHLMKEVSGMATSLKEPQQSAASPDSSGAPSSSGTMKGD</sequence>
<evidence type="ECO:0000313" key="3">
    <source>
        <dbReference type="Proteomes" id="UP001341281"/>
    </source>
</evidence>
<evidence type="ECO:0000256" key="1">
    <source>
        <dbReference type="SAM" id="MobiDB-lite"/>
    </source>
</evidence>
<gene>
    <name evidence="2" type="ORF">U9M48_043561</name>
</gene>
<keyword evidence="3" id="KW-1185">Reference proteome</keyword>
<organism evidence="2 3">
    <name type="scientific">Paspalum notatum var. saurae</name>
    <dbReference type="NCBI Taxonomy" id="547442"/>
    <lineage>
        <taxon>Eukaryota</taxon>
        <taxon>Viridiplantae</taxon>
        <taxon>Streptophyta</taxon>
        <taxon>Embryophyta</taxon>
        <taxon>Tracheophyta</taxon>
        <taxon>Spermatophyta</taxon>
        <taxon>Magnoliopsida</taxon>
        <taxon>Liliopsida</taxon>
        <taxon>Poales</taxon>
        <taxon>Poaceae</taxon>
        <taxon>PACMAD clade</taxon>
        <taxon>Panicoideae</taxon>
        <taxon>Andropogonodae</taxon>
        <taxon>Paspaleae</taxon>
        <taxon>Paspalinae</taxon>
        <taxon>Paspalum</taxon>
    </lineage>
</organism>
<dbReference type="PANTHER" id="PTHR48210:SF1">
    <property type="entry name" value="OS05G0352800 PROTEIN"/>
    <property type="match status" value="1"/>
</dbReference>
<feature type="compositionally biased region" description="Pro residues" evidence="1">
    <location>
        <begin position="85"/>
        <end position="105"/>
    </location>
</feature>
<dbReference type="EMBL" id="CP144754">
    <property type="protein sequence ID" value="WVZ98082.1"/>
    <property type="molecule type" value="Genomic_DNA"/>
</dbReference>
<dbReference type="PANTHER" id="PTHR48210">
    <property type="entry name" value="OS05G0352800 PROTEIN"/>
    <property type="match status" value="1"/>
</dbReference>
<feature type="region of interest" description="Disordered" evidence="1">
    <location>
        <begin position="189"/>
        <end position="218"/>
    </location>
</feature>
<dbReference type="AlphaFoldDB" id="A0AAQ3XIP9"/>
<feature type="region of interest" description="Disordered" evidence="1">
    <location>
        <begin position="61"/>
        <end position="141"/>
    </location>
</feature>
<name>A0AAQ3XIP9_PASNO</name>
<reference evidence="2 3" key="1">
    <citation type="submission" date="2024-02" db="EMBL/GenBank/DDBJ databases">
        <title>High-quality chromosome-scale genome assembly of Pensacola bahiagrass (Paspalum notatum Flugge var. saurae).</title>
        <authorList>
            <person name="Vega J.M."/>
            <person name="Podio M."/>
            <person name="Orjuela J."/>
            <person name="Siena L.A."/>
            <person name="Pessino S.C."/>
            <person name="Combes M.C."/>
            <person name="Mariac C."/>
            <person name="Albertini E."/>
            <person name="Pupilli F."/>
            <person name="Ortiz J.P.A."/>
            <person name="Leblanc O."/>
        </authorList>
    </citation>
    <scope>NUCLEOTIDE SEQUENCE [LARGE SCALE GENOMIC DNA]</scope>
    <source>
        <strain evidence="2">R1</strain>
        <tissue evidence="2">Leaf</tissue>
    </source>
</reference>